<reference evidence="1 2" key="1">
    <citation type="submission" date="2017-12" db="EMBL/GenBank/DDBJ databases">
        <title>The genome sequence of Caulobacter sp. 410.</title>
        <authorList>
            <person name="Gao J."/>
            <person name="Mao X."/>
            <person name="Sun J."/>
        </authorList>
    </citation>
    <scope>NUCLEOTIDE SEQUENCE [LARGE SCALE GENOMIC DNA]</scope>
    <source>
        <strain evidence="1 2">410</strain>
    </source>
</reference>
<keyword evidence="2" id="KW-1185">Reference proteome</keyword>
<dbReference type="RefSeq" id="WP_101716866.1">
    <property type="nucleotide sequence ID" value="NZ_PJRS01000010.1"/>
</dbReference>
<dbReference type="EMBL" id="PJRS01000010">
    <property type="protein sequence ID" value="PLR28314.1"/>
    <property type="molecule type" value="Genomic_DNA"/>
</dbReference>
<name>A0A2N5DQI7_9CAUL</name>
<organism evidence="1 2">
    <name type="scientific">Caulobacter zeae</name>
    <dbReference type="NCBI Taxonomy" id="2055137"/>
    <lineage>
        <taxon>Bacteria</taxon>
        <taxon>Pseudomonadati</taxon>
        <taxon>Pseudomonadota</taxon>
        <taxon>Alphaproteobacteria</taxon>
        <taxon>Caulobacterales</taxon>
        <taxon>Caulobacteraceae</taxon>
        <taxon>Caulobacter</taxon>
    </lineage>
</organism>
<sequence length="81" mass="8750">MRGTSDDPTDRLADCEIAEDGRLTTCDYRGVDDPKAKAASAEAVSRMRAAPQTREGFPTAGAHVQIPFQWDWLIAGMKPAG</sequence>
<evidence type="ECO:0008006" key="3">
    <source>
        <dbReference type="Google" id="ProtNLM"/>
    </source>
</evidence>
<evidence type="ECO:0000313" key="1">
    <source>
        <dbReference type="EMBL" id="PLR28314.1"/>
    </source>
</evidence>
<dbReference type="Proteomes" id="UP000234479">
    <property type="component" value="Unassembled WGS sequence"/>
</dbReference>
<evidence type="ECO:0000313" key="2">
    <source>
        <dbReference type="Proteomes" id="UP000234479"/>
    </source>
</evidence>
<gene>
    <name evidence="1" type="ORF">SGCZBJ_04740</name>
</gene>
<dbReference type="AlphaFoldDB" id="A0A2N5DQI7"/>
<proteinExistence type="predicted"/>
<accession>A0A2N5DQI7</accession>
<comment type="caution">
    <text evidence="1">The sequence shown here is derived from an EMBL/GenBank/DDBJ whole genome shotgun (WGS) entry which is preliminary data.</text>
</comment>
<protein>
    <recommendedName>
        <fullName evidence="3">TonB C-terminal domain-containing protein</fullName>
    </recommendedName>
</protein>